<gene>
    <name evidence="2" type="ORF">EI291_19710</name>
</gene>
<comment type="caution">
    <text evidence="2">The sequence shown here is derived from an EMBL/GenBank/DDBJ whole genome shotgun (WGS) entry which is preliminary data.</text>
</comment>
<accession>A0A428KF70</accession>
<evidence type="ECO:0000313" key="3">
    <source>
        <dbReference type="Proteomes" id="UP000273500"/>
    </source>
</evidence>
<sequence>MKQLLIRLGLIQYLSFRLPISAEAFYPILRHQVDIGSTQGFAMFFDILSSGSNDYVGEVRPGTFSIRRRKRFFDMSMNLATATGTYATQENGLMVTAEINGFSGVMIPFLIFALLIYSVGIGSVIFADGIPFFVLFFLLIHAAFMLGIPYFIMKRGTKRMAYELERDFYYLAGQLQNR</sequence>
<organism evidence="2 3">
    <name type="scientific">Hymenobacter rigui</name>
    <dbReference type="NCBI Taxonomy" id="334424"/>
    <lineage>
        <taxon>Bacteria</taxon>
        <taxon>Pseudomonadati</taxon>
        <taxon>Bacteroidota</taxon>
        <taxon>Cytophagia</taxon>
        <taxon>Cytophagales</taxon>
        <taxon>Hymenobacteraceae</taxon>
        <taxon>Hymenobacter</taxon>
    </lineage>
</organism>
<name>A0A428KF70_9BACT</name>
<keyword evidence="1" id="KW-0812">Transmembrane</keyword>
<proteinExistence type="predicted"/>
<evidence type="ECO:0000256" key="1">
    <source>
        <dbReference type="SAM" id="Phobius"/>
    </source>
</evidence>
<dbReference type="Proteomes" id="UP000273500">
    <property type="component" value="Unassembled WGS sequence"/>
</dbReference>
<feature type="transmembrane region" description="Helical" evidence="1">
    <location>
        <begin position="104"/>
        <end position="126"/>
    </location>
</feature>
<keyword evidence="1" id="KW-0472">Membrane</keyword>
<keyword evidence="1" id="KW-1133">Transmembrane helix</keyword>
<reference evidence="2 3" key="1">
    <citation type="submission" date="2018-12" db="EMBL/GenBank/DDBJ databases">
        <authorList>
            <person name="Feng G."/>
            <person name="Zhu H."/>
        </authorList>
    </citation>
    <scope>NUCLEOTIDE SEQUENCE [LARGE SCALE GENOMIC DNA]</scope>
    <source>
        <strain evidence="2 3">KCTC 12533</strain>
    </source>
</reference>
<keyword evidence="3" id="KW-1185">Reference proteome</keyword>
<dbReference type="AlphaFoldDB" id="A0A428KF70"/>
<dbReference type="RefSeq" id="WP_125424002.1">
    <property type="nucleotide sequence ID" value="NZ_RWIT01000016.1"/>
</dbReference>
<dbReference type="OrthoDB" id="886186at2"/>
<dbReference type="EMBL" id="RWIT01000016">
    <property type="protein sequence ID" value="RSK45066.1"/>
    <property type="molecule type" value="Genomic_DNA"/>
</dbReference>
<evidence type="ECO:0000313" key="2">
    <source>
        <dbReference type="EMBL" id="RSK45066.1"/>
    </source>
</evidence>
<feature type="transmembrane region" description="Helical" evidence="1">
    <location>
        <begin position="132"/>
        <end position="152"/>
    </location>
</feature>
<protein>
    <submittedName>
        <fullName evidence="2">Uncharacterized protein</fullName>
    </submittedName>
</protein>